<dbReference type="EMBL" id="JAATLK010000001">
    <property type="protein sequence ID" value="NIZ47209.1"/>
    <property type="molecule type" value="Genomic_DNA"/>
</dbReference>
<reference evidence="3" key="1">
    <citation type="submission" date="2020-03" db="EMBL/GenBank/DDBJ databases">
        <title>Spirochaetal bacteria isolated from arthropods constitute a novel genus Entomospira genus novum within the order Spirochaetales.</title>
        <authorList>
            <person name="Grana-Miraglia L."/>
            <person name="Sikutova S."/>
            <person name="Fingerle V."/>
            <person name="Sing A."/>
            <person name="Castillo-Ramirez S."/>
            <person name="Margos G."/>
            <person name="Rudolf I."/>
        </authorList>
    </citation>
    <scope>NUCLEOTIDE SEQUENCE</scope>
    <source>
        <strain evidence="3">BR208</strain>
    </source>
</reference>
<dbReference type="SUPFAM" id="SSF51735">
    <property type="entry name" value="NAD(P)-binding Rossmann-fold domains"/>
    <property type="match status" value="1"/>
</dbReference>
<dbReference type="InterPro" id="IPR036291">
    <property type="entry name" value="NAD(P)-bd_dom_sf"/>
</dbReference>
<feature type="domain" description="Polysaccharide biosynthesis protein CapD-like" evidence="2">
    <location>
        <begin position="145"/>
        <end position="431"/>
    </location>
</feature>
<proteinExistence type="inferred from homology"/>
<dbReference type="Proteomes" id="UP000752013">
    <property type="component" value="Unassembled WGS sequence"/>
</dbReference>
<organism evidence="3 4">
    <name type="scientific">Entomospira nematocerorum</name>
    <dbReference type="NCBI Taxonomy" id="2719987"/>
    <lineage>
        <taxon>Bacteria</taxon>
        <taxon>Pseudomonadati</taxon>
        <taxon>Spirochaetota</taxon>
        <taxon>Spirochaetia</taxon>
        <taxon>Spirochaetales</taxon>
        <taxon>Spirochaetaceae</taxon>
        <taxon>Entomospira</taxon>
    </lineage>
</organism>
<evidence type="ECO:0000313" key="4">
    <source>
        <dbReference type="Proteomes" id="UP000752013"/>
    </source>
</evidence>
<protein>
    <submittedName>
        <fullName evidence="3">Polysaccharide biosynthesis protein</fullName>
    </submittedName>
</protein>
<evidence type="ECO:0000313" key="3">
    <source>
        <dbReference type="EMBL" id="NIZ47209.1"/>
    </source>
</evidence>
<dbReference type="Pfam" id="PF02719">
    <property type="entry name" value="Polysacc_synt_2"/>
    <property type="match status" value="1"/>
</dbReference>
<dbReference type="CDD" id="cd05237">
    <property type="entry name" value="UDP_invert_4-6DH_SDR_e"/>
    <property type="match status" value="1"/>
</dbReference>
<comment type="caution">
    <text evidence="3">The sequence shown here is derived from an EMBL/GenBank/DDBJ whole genome shotgun (WGS) entry which is preliminary data.</text>
</comment>
<dbReference type="AlphaFoldDB" id="A0A968KUF2"/>
<evidence type="ECO:0000259" key="2">
    <source>
        <dbReference type="Pfam" id="PF02719"/>
    </source>
</evidence>
<accession>A0A968KUF2</accession>
<dbReference type="InterPro" id="IPR003869">
    <property type="entry name" value="Polysac_CapD-like"/>
</dbReference>
<sequence>MNAQGHYILGSNATAYNLARIMQQMPKRTQVFLIIDKNLSHQQIPEACDLDFLVGDFYDLLPSLNPHFTITITLHPLPYQKLYDILHALHAKNFSNIAYIPSLSYLPQLPIWQSSQDISSEYLLGRSSISFPLNDHIEYLNQKDILITGAGGSIGSELAKQLLRATPKTIYLFGHGETSIYHTEKNLKKLQYDGLSPHTRIRPIIGELQDQPYMRYLLKKIQPHAIFHCAAHKHVPLMELNPIEAIKNNVFGVHHLVEAAKEYRPERLVLISTDKAVDPVNIYGVSKALSEEILLKANQEGYPFFIVRFGNVLGSRGSILPLFQEQILHGGPLTITDHRMQRYWMTIPEATSLVLMAGGVKDPHPLYLLDMGSPVKTVHIAKQVAKLYGYDVDKGDLSLDIIGLRPGESLHEDLIAKNEKISPTHYPKLLQVFKQEEHISPQDLIQILRSLEHICFFTETHASSFRSYPALLSLLKNFFPTLESTEDNDWL</sequence>
<dbReference type="InterPro" id="IPR051203">
    <property type="entry name" value="Polysaccharide_Synthase-Rel"/>
</dbReference>
<dbReference type="PANTHER" id="PTHR43318:SF1">
    <property type="entry name" value="POLYSACCHARIDE BIOSYNTHESIS PROTEIN EPSC-RELATED"/>
    <property type="match status" value="1"/>
</dbReference>
<keyword evidence="4" id="KW-1185">Reference proteome</keyword>
<dbReference type="PANTHER" id="PTHR43318">
    <property type="entry name" value="UDP-N-ACETYLGLUCOSAMINE 4,6-DEHYDRATASE"/>
    <property type="match status" value="1"/>
</dbReference>
<comment type="similarity">
    <text evidence="1">Belongs to the polysaccharide synthase family.</text>
</comment>
<name>A0A968KUF2_9SPIO</name>
<gene>
    <name evidence="3" type="ORF">HCT46_04680</name>
</gene>
<dbReference type="Gene3D" id="3.40.50.720">
    <property type="entry name" value="NAD(P)-binding Rossmann-like Domain"/>
    <property type="match status" value="1"/>
</dbReference>
<evidence type="ECO:0000256" key="1">
    <source>
        <dbReference type="ARBA" id="ARBA00007430"/>
    </source>
</evidence>
<dbReference type="RefSeq" id="WP_167703630.1">
    <property type="nucleotide sequence ID" value="NZ_CP118168.1"/>
</dbReference>